<feature type="domain" description="Nephrocystin 3-like N-terminal" evidence="3">
    <location>
        <begin position="259"/>
        <end position="424"/>
    </location>
</feature>
<protein>
    <recommendedName>
        <fullName evidence="7">NACHT domain-containing protein</fullName>
    </recommendedName>
</protein>
<reference evidence="5" key="1">
    <citation type="submission" date="2021-03" db="EMBL/GenBank/DDBJ databases">
        <authorList>
            <person name="Tagirdzhanova G."/>
        </authorList>
    </citation>
    <scope>NUCLEOTIDE SEQUENCE</scope>
</reference>
<evidence type="ECO:0000256" key="2">
    <source>
        <dbReference type="SAM" id="MobiDB-lite"/>
    </source>
</evidence>
<comment type="caution">
    <text evidence="5">The sequence shown here is derived from an EMBL/GenBank/DDBJ whole genome shotgun (WGS) entry which is preliminary data.</text>
</comment>
<evidence type="ECO:0000259" key="3">
    <source>
        <dbReference type="Pfam" id="PF24883"/>
    </source>
</evidence>
<dbReference type="PANTHER" id="PTHR10039:SF5">
    <property type="entry name" value="NACHT DOMAIN-CONTAINING PROTEIN"/>
    <property type="match status" value="1"/>
</dbReference>
<organism evidence="5 6">
    <name type="scientific">Alectoria fallacina</name>
    <dbReference type="NCBI Taxonomy" id="1903189"/>
    <lineage>
        <taxon>Eukaryota</taxon>
        <taxon>Fungi</taxon>
        <taxon>Dikarya</taxon>
        <taxon>Ascomycota</taxon>
        <taxon>Pezizomycotina</taxon>
        <taxon>Lecanoromycetes</taxon>
        <taxon>OSLEUM clade</taxon>
        <taxon>Lecanoromycetidae</taxon>
        <taxon>Lecanorales</taxon>
        <taxon>Lecanorineae</taxon>
        <taxon>Parmeliaceae</taxon>
        <taxon>Alectoria</taxon>
    </lineage>
</organism>
<dbReference type="Pfam" id="PF25053">
    <property type="entry name" value="DUF7791"/>
    <property type="match status" value="1"/>
</dbReference>
<feature type="compositionally biased region" description="Polar residues" evidence="2">
    <location>
        <begin position="1086"/>
        <end position="1099"/>
    </location>
</feature>
<feature type="compositionally biased region" description="Polar residues" evidence="2">
    <location>
        <begin position="779"/>
        <end position="789"/>
    </location>
</feature>
<feature type="region of interest" description="Disordered" evidence="2">
    <location>
        <begin position="776"/>
        <end position="797"/>
    </location>
</feature>
<evidence type="ECO:0008006" key="7">
    <source>
        <dbReference type="Google" id="ProtNLM"/>
    </source>
</evidence>
<sequence>MDPLSAFSLACGVIQVIDFSRKVVVKCRQLYRNGASSENEETESMAKCLTDLSTDLSLASAVQNPGRTTQLYHDDRELLRLAQQCSGTATELVAKLQKLSIQDRFRKRDAIRKAVNGVWKKSTIEGIQRRLEQYRRMLDTRILISLRHHVHLISNEQSNGFGDLDRKLQNLIIGVAKNHNTFDELKGLVQAENASSQQHVSQEFVKYHERITAEDFHKRLLESLYFPDIHARQEEIVEAHKQTFEWIFDKPSSEVRPWHHFIEWLQSGHSTYWISGKAGSGKSTLMNFICQDPRTEAALRVWSGTSEIFMPKFFFWSPGTQLQKNLAGLLRSLIYQLIDRFPDSMPALARHMSLIQHRLQQFPAWTEQRLGATLRHLLSDGLDAFHLCIFIDGLDEFHGNRDTLLDLVRHFRTTTRVKFCLSSRPYPLFRGELGSSAMLELQDLTGPDIRRFLSDKLDRAPLKASQAPYSSSRLKDTVDTIIHKAEGVFLWVDWAVREQLEGIRNGDDAGQLRERLQLLPEEMEGLYGHMLQGIDKVYRKEATQYLQLVIHFRGLSLFDIALAVHKWMFDGLFFSPDTSISDIRHHCKLIEERIYTTCKGFLEVREYIDRHVWQKIVTKRPNGNFLKPLEDRTLSLEQRDDLIQTKFYQTCTQVKFLHRTAFAFFKDNIKAKEFLEASHSANPHPQVLYVKALLAGLMVFPVSIEDNQVQVSIGRIMGNASSAENETGVAQPGLMDLLDRSITTLCQQSPGQPSNLHWCRAWGYPEVFISSDSERTWPLSRSKSSPTSNPRDDGTPATGPVDFLGFAAWCGIYKYVGLTLDSQSRPQNLSTAGYLLGCAVGGLDRLLIDWSWHLKLISALLKRGADPNIEASKRTVWGCFLQKLHNACYGRSLEQDPSIDTGWRKTVRAFLDSGANVKESICYNLGQDIFEDVNHSASSTPLKLTRYLIKLDLSALSIIQQCFGNDPKLSEFEDACITSGAILHSECTEMLFEVRDEGGQRRWLDSKLSKQQLSQFINMWEKHLKALTGNRMKQRQILKNQAVGVFQELDIEQLLEQARREEELQDNQIQEEESQEHRSGNDKSISHQPSIDAPDSNTLEVKGPPHSARSSQSIG</sequence>
<feature type="region of interest" description="Disordered" evidence="2">
    <location>
        <begin position="1062"/>
        <end position="1115"/>
    </location>
</feature>
<dbReference type="PANTHER" id="PTHR10039">
    <property type="entry name" value="AMELOGENIN"/>
    <property type="match status" value="1"/>
</dbReference>
<keyword evidence="1" id="KW-0677">Repeat</keyword>
<evidence type="ECO:0000313" key="6">
    <source>
        <dbReference type="Proteomes" id="UP000664203"/>
    </source>
</evidence>
<keyword evidence="6" id="KW-1185">Reference proteome</keyword>
<gene>
    <name evidence="5" type="ORF">ALECFALPRED_010881</name>
</gene>
<dbReference type="AlphaFoldDB" id="A0A8H3IDJ8"/>
<evidence type="ECO:0000256" key="1">
    <source>
        <dbReference type="ARBA" id="ARBA00022737"/>
    </source>
</evidence>
<dbReference type="InterPro" id="IPR056884">
    <property type="entry name" value="NPHP3-like_N"/>
</dbReference>
<dbReference type="OrthoDB" id="443402at2759"/>
<dbReference type="InterPro" id="IPR027417">
    <property type="entry name" value="P-loop_NTPase"/>
</dbReference>
<dbReference type="Gene3D" id="3.40.50.300">
    <property type="entry name" value="P-loop containing nucleotide triphosphate hydrolases"/>
    <property type="match status" value="1"/>
</dbReference>
<name>A0A8H3IDJ8_9LECA</name>
<dbReference type="Proteomes" id="UP000664203">
    <property type="component" value="Unassembled WGS sequence"/>
</dbReference>
<feature type="domain" description="DUF7791" evidence="4">
    <location>
        <begin position="534"/>
        <end position="702"/>
    </location>
</feature>
<dbReference type="Pfam" id="PF24883">
    <property type="entry name" value="NPHP3_N"/>
    <property type="match status" value="1"/>
</dbReference>
<evidence type="ECO:0000313" key="5">
    <source>
        <dbReference type="EMBL" id="CAF9916840.1"/>
    </source>
</evidence>
<feature type="compositionally biased region" description="Basic and acidic residues" evidence="2">
    <location>
        <begin position="1075"/>
        <end position="1085"/>
    </location>
</feature>
<evidence type="ECO:0000259" key="4">
    <source>
        <dbReference type="Pfam" id="PF25053"/>
    </source>
</evidence>
<dbReference type="EMBL" id="CAJPDR010000093">
    <property type="protein sequence ID" value="CAF9916840.1"/>
    <property type="molecule type" value="Genomic_DNA"/>
</dbReference>
<accession>A0A8H3IDJ8</accession>
<dbReference type="InterPro" id="IPR056693">
    <property type="entry name" value="DUF7791"/>
</dbReference>
<proteinExistence type="predicted"/>
<feature type="compositionally biased region" description="Acidic residues" evidence="2">
    <location>
        <begin position="1063"/>
        <end position="1074"/>
    </location>
</feature>
<dbReference type="SUPFAM" id="SSF52540">
    <property type="entry name" value="P-loop containing nucleoside triphosphate hydrolases"/>
    <property type="match status" value="1"/>
</dbReference>